<accession>A0A2G7G0Z0</accession>
<gene>
    <name evidence="1" type="ORF">AARAC_008198</name>
</gene>
<organism evidence="1 2">
    <name type="scientific">Aspergillus arachidicola</name>
    <dbReference type="NCBI Taxonomy" id="656916"/>
    <lineage>
        <taxon>Eukaryota</taxon>
        <taxon>Fungi</taxon>
        <taxon>Dikarya</taxon>
        <taxon>Ascomycota</taxon>
        <taxon>Pezizomycotina</taxon>
        <taxon>Eurotiomycetes</taxon>
        <taxon>Eurotiomycetidae</taxon>
        <taxon>Eurotiales</taxon>
        <taxon>Aspergillaceae</taxon>
        <taxon>Aspergillus</taxon>
        <taxon>Aspergillus subgen. Circumdati</taxon>
    </lineage>
</organism>
<dbReference type="AlphaFoldDB" id="A0A2G7G0Z0"/>
<sequence length="66" mass="7549">MTHLLGEKTNRTEFTAEKNYLNYTKSTYARSVDPTWNPANLRKNTFRVFAGNSSTDLPLLLLKNAI</sequence>
<keyword evidence="2" id="KW-1185">Reference proteome</keyword>
<evidence type="ECO:0000313" key="2">
    <source>
        <dbReference type="Proteomes" id="UP000231358"/>
    </source>
</evidence>
<name>A0A2G7G0Z0_9EURO</name>
<dbReference type="Proteomes" id="UP000231358">
    <property type="component" value="Unassembled WGS sequence"/>
</dbReference>
<proteinExistence type="predicted"/>
<protein>
    <submittedName>
        <fullName evidence="1">Uncharacterized protein</fullName>
    </submittedName>
</protein>
<comment type="caution">
    <text evidence="1">The sequence shown here is derived from an EMBL/GenBank/DDBJ whole genome shotgun (WGS) entry which is preliminary data.</text>
</comment>
<evidence type="ECO:0000313" key="1">
    <source>
        <dbReference type="EMBL" id="PIG86497.1"/>
    </source>
</evidence>
<reference evidence="1 2" key="1">
    <citation type="submission" date="2017-05" db="EMBL/GenBank/DDBJ databases">
        <title>Genome sequence for an aflatoxigenic pathogen of Argentinian peanut, Aspergillus arachidicola.</title>
        <authorList>
            <person name="Moore G."/>
            <person name="Beltz S.B."/>
            <person name="Mack B.M."/>
        </authorList>
    </citation>
    <scope>NUCLEOTIDE SEQUENCE [LARGE SCALE GENOMIC DNA]</scope>
    <source>
        <strain evidence="1 2">CBS 117610</strain>
    </source>
</reference>
<dbReference type="EMBL" id="NEXV01000248">
    <property type="protein sequence ID" value="PIG86497.1"/>
    <property type="molecule type" value="Genomic_DNA"/>
</dbReference>